<dbReference type="RefSeq" id="XP_005792837.1">
    <property type="nucleotide sequence ID" value="XM_005792780.1"/>
</dbReference>
<dbReference type="HOGENOM" id="CLU_1921035_0_0_1"/>
<proteinExistence type="predicted"/>
<dbReference type="PaxDb" id="2903-EOD15508"/>
<dbReference type="KEGG" id="ehx:EMIHUDRAFT_256410"/>
<dbReference type="EnsemblProtists" id="EOD15508">
    <property type="protein sequence ID" value="EOD15508"/>
    <property type="gene ID" value="EMIHUDRAFT_256410"/>
</dbReference>
<keyword evidence="2" id="KW-1185">Reference proteome</keyword>
<dbReference type="GeneID" id="17261658"/>
<organism evidence="1 2">
    <name type="scientific">Emiliania huxleyi (strain CCMP1516)</name>
    <dbReference type="NCBI Taxonomy" id="280463"/>
    <lineage>
        <taxon>Eukaryota</taxon>
        <taxon>Haptista</taxon>
        <taxon>Haptophyta</taxon>
        <taxon>Prymnesiophyceae</taxon>
        <taxon>Isochrysidales</taxon>
        <taxon>Noelaerhabdaceae</taxon>
        <taxon>Emiliania</taxon>
    </lineage>
</organism>
<protein>
    <recommendedName>
        <fullName evidence="3">Transmembrane protein 107</fullName>
    </recommendedName>
</protein>
<accession>A0A0D3KXC3</accession>
<dbReference type="KEGG" id="ehx:EMIHUDRAFT_222893"/>
<dbReference type="RefSeq" id="XP_005767937.1">
    <property type="nucleotide sequence ID" value="XM_005767880.1"/>
</dbReference>
<name>A0A0D3KXC3_EMIH1</name>
<sequence>MSRLGPSGMLFFAHTVLETVLGAMKLRGRYEGQTAAGPEAKFVRHHGVCLLSLALLAACTLLRREVDAPTGGLVSAVLCFFHAAATAVHAHAFALGSAKSLSTMMMHLPFAVGFAFDALRTRGARDGSARRK</sequence>
<reference evidence="2" key="1">
    <citation type="journal article" date="2013" name="Nature">
        <title>Pan genome of the phytoplankton Emiliania underpins its global distribution.</title>
        <authorList>
            <person name="Read B.A."/>
            <person name="Kegel J."/>
            <person name="Klute M.J."/>
            <person name="Kuo A."/>
            <person name="Lefebvre S.C."/>
            <person name="Maumus F."/>
            <person name="Mayer C."/>
            <person name="Miller J."/>
            <person name="Monier A."/>
            <person name="Salamov A."/>
            <person name="Young J."/>
            <person name="Aguilar M."/>
            <person name="Claverie J.M."/>
            <person name="Frickenhaus S."/>
            <person name="Gonzalez K."/>
            <person name="Herman E.K."/>
            <person name="Lin Y.C."/>
            <person name="Napier J."/>
            <person name="Ogata H."/>
            <person name="Sarno A.F."/>
            <person name="Shmutz J."/>
            <person name="Schroeder D."/>
            <person name="de Vargas C."/>
            <person name="Verret F."/>
            <person name="von Dassow P."/>
            <person name="Valentin K."/>
            <person name="Van de Peer Y."/>
            <person name="Wheeler G."/>
            <person name="Dacks J.B."/>
            <person name="Delwiche C.F."/>
            <person name="Dyhrman S.T."/>
            <person name="Glockner G."/>
            <person name="John U."/>
            <person name="Richards T."/>
            <person name="Worden A.Z."/>
            <person name="Zhang X."/>
            <person name="Grigoriev I.V."/>
            <person name="Allen A.E."/>
            <person name="Bidle K."/>
            <person name="Borodovsky M."/>
            <person name="Bowler C."/>
            <person name="Brownlee C."/>
            <person name="Cock J.M."/>
            <person name="Elias M."/>
            <person name="Gladyshev V.N."/>
            <person name="Groth M."/>
            <person name="Guda C."/>
            <person name="Hadaegh A."/>
            <person name="Iglesias-Rodriguez M.D."/>
            <person name="Jenkins J."/>
            <person name="Jones B.M."/>
            <person name="Lawson T."/>
            <person name="Leese F."/>
            <person name="Lindquist E."/>
            <person name="Lobanov A."/>
            <person name="Lomsadze A."/>
            <person name="Malik S.B."/>
            <person name="Marsh M.E."/>
            <person name="Mackinder L."/>
            <person name="Mock T."/>
            <person name="Mueller-Roeber B."/>
            <person name="Pagarete A."/>
            <person name="Parker M."/>
            <person name="Probert I."/>
            <person name="Quesneville H."/>
            <person name="Raines C."/>
            <person name="Rensing S.A."/>
            <person name="Riano-Pachon D.M."/>
            <person name="Richier S."/>
            <person name="Rokitta S."/>
            <person name="Shiraiwa Y."/>
            <person name="Soanes D.M."/>
            <person name="van der Giezen M."/>
            <person name="Wahlund T.M."/>
            <person name="Williams B."/>
            <person name="Wilson W."/>
            <person name="Wolfe G."/>
            <person name="Wurch L.L."/>
        </authorList>
    </citation>
    <scope>NUCLEOTIDE SEQUENCE</scope>
</reference>
<evidence type="ECO:0000313" key="2">
    <source>
        <dbReference type="Proteomes" id="UP000013827"/>
    </source>
</evidence>
<dbReference type="Proteomes" id="UP000013827">
    <property type="component" value="Unassembled WGS sequence"/>
</dbReference>
<dbReference type="AlphaFoldDB" id="A0A0D3KXC3"/>
<evidence type="ECO:0000313" key="1">
    <source>
        <dbReference type="EnsemblProtists" id="EOD40408"/>
    </source>
</evidence>
<reference evidence="1" key="2">
    <citation type="submission" date="2024-10" db="UniProtKB">
        <authorList>
            <consortium name="EnsemblProtists"/>
        </authorList>
    </citation>
    <scope>IDENTIFICATION</scope>
</reference>
<evidence type="ECO:0008006" key="3">
    <source>
        <dbReference type="Google" id="ProtNLM"/>
    </source>
</evidence>
<dbReference type="EnsemblProtists" id="EOD40408">
    <property type="protein sequence ID" value="EOD40408"/>
    <property type="gene ID" value="EMIHUDRAFT_222893"/>
</dbReference>
<dbReference type="GeneID" id="17285679"/>